<feature type="region of interest" description="Disordered" evidence="2">
    <location>
        <begin position="1"/>
        <end position="27"/>
    </location>
</feature>
<evidence type="ECO:0000313" key="4">
    <source>
        <dbReference type="Proteomes" id="UP000075787"/>
    </source>
</evidence>
<reference evidence="3 4" key="1">
    <citation type="submission" date="2015-12" db="EMBL/GenBank/DDBJ databases">
        <title>Genome sequence of Tistrella mobilis MCCC 1A02139.</title>
        <authorList>
            <person name="Lu L."/>
            <person name="Lai Q."/>
            <person name="Shao Z."/>
            <person name="Qian P."/>
        </authorList>
    </citation>
    <scope>NUCLEOTIDE SEQUENCE [LARGE SCALE GENOMIC DNA]</scope>
    <source>
        <strain evidence="3 4">MCCC 1A02139</strain>
    </source>
</reference>
<evidence type="ECO:0000313" key="3">
    <source>
        <dbReference type="EMBL" id="KYO51293.1"/>
    </source>
</evidence>
<dbReference type="GO" id="GO:0016705">
    <property type="term" value="F:oxidoreductase activity, acting on paired donors, with incorporation or reduction of molecular oxygen"/>
    <property type="evidence" value="ECO:0007669"/>
    <property type="project" value="InterPro"/>
</dbReference>
<dbReference type="InterPro" id="IPR050121">
    <property type="entry name" value="Cytochrome_P450_monoxygenase"/>
</dbReference>
<dbReference type="PANTHER" id="PTHR24305">
    <property type="entry name" value="CYTOCHROME P450"/>
    <property type="match status" value="1"/>
</dbReference>
<dbReference type="SUPFAM" id="SSF48264">
    <property type="entry name" value="Cytochrome P450"/>
    <property type="match status" value="1"/>
</dbReference>
<comment type="similarity">
    <text evidence="1">Belongs to the cytochrome P450 family.</text>
</comment>
<name>A0A161Q1J7_9PROT</name>
<organism evidence="3 4">
    <name type="scientific">Tistrella mobilis</name>
    <dbReference type="NCBI Taxonomy" id="171437"/>
    <lineage>
        <taxon>Bacteria</taxon>
        <taxon>Pseudomonadati</taxon>
        <taxon>Pseudomonadota</taxon>
        <taxon>Alphaproteobacteria</taxon>
        <taxon>Geminicoccales</taxon>
        <taxon>Geminicoccaceae</taxon>
        <taxon>Tistrella</taxon>
    </lineage>
</organism>
<dbReference type="GeneID" id="97239489"/>
<dbReference type="Proteomes" id="UP000075787">
    <property type="component" value="Unassembled WGS sequence"/>
</dbReference>
<gene>
    <name evidence="3" type="ORF">AUP44_09510</name>
</gene>
<dbReference type="GO" id="GO:0005506">
    <property type="term" value="F:iron ion binding"/>
    <property type="evidence" value="ECO:0007669"/>
    <property type="project" value="InterPro"/>
</dbReference>
<evidence type="ECO:0000256" key="1">
    <source>
        <dbReference type="ARBA" id="ARBA00010617"/>
    </source>
</evidence>
<dbReference type="EMBL" id="LPZR01000176">
    <property type="protein sequence ID" value="KYO51293.1"/>
    <property type="molecule type" value="Genomic_DNA"/>
</dbReference>
<sequence>MDSVTGRAPFPGLVAHHPGPDPLTGHGEAFRRATLDEGQDASSYFAASGLADLADAHGGLCSFHLGDTLALLQTTNRPLVADEDLAPSIDSNADLFGSFVGSLPIGHPARPRKRAVVERVLGSARVVAGLDDHVRAAARDRLAMMADGRARPLDEFVLDLVAHVDSALPGVLDFRQKPLTDWLASPRYGTVARSFFEIASEVISKVSPGSIRDADLVVDMTRDMILANHEAIAAAPSTNMVRAFFAEAGLPFDRPTILALEPAALKELGTIIVATYDTTMLSLLWAIACIETTPGPRRQLIAHATAGGDQALAFASLLAMEAVRLGGANPTALWRRTIRPVTIDLSAAAGTGSATITLPEGSMLWLDRRRANRDPAVFPHPDRFDPENIRHIMRVADEPAIATLARNRFEINSFNMVNAVRSPRKCPGRLFSVRQQALLLVELYGRYRVTLTDVDLALAPFTAMPRPRSAGMIRVQPAATPASEDLRRTR</sequence>
<dbReference type="GO" id="GO:0004497">
    <property type="term" value="F:monooxygenase activity"/>
    <property type="evidence" value="ECO:0007669"/>
    <property type="project" value="InterPro"/>
</dbReference>
<dbReference type="AlphaFoldDB" id="A0A161Q1J7"/>
<dbReference type="OrthoDB" id="9764248at2"/>
<accession>A0A161Q1J7</accession>
<comment type="caution">
    <text evidence="3">The sequence shown here is derived from an EMBL/GenBank/DDBJ whole genome shotgun (WGS) entry which is preliminary data.</text>
</comment>
<dbReference type="RefSeq" id="WP_062766532.1">
    <property type="nucleotide sequence ID" value="NZ_CP121043.1"/>
</dbReference>
<evidence type="ECO:0000256" key="2">
    <source>
        <dbReference type="SAM" id="MobiDB-lite"/>
    </source>
</evidence>
<dbReference type="GO" id="GO:0020037">
    <property type="term" value="F:heme binding"/>
    <property type="evidence" value="ECO:0007669"/>
    <property type="project" value="InterPro"/>
</dbReference>
<dbReference type="InterPro" id="IPR036396">
    <property type="entry name" value="Cyt_P450_sf"/>
</dbReference>
<protein>
    <submittedName>
        <fullName evidence="3">Cytochrome</fullName>
    </submittedName>
</protein>
<proteinExistence type="inferred from homology"/>
<dbReference type="PANTHER" id="PTHR24305:SF166">
    <property type="entry name" value="CYTOCHROME P450 12A4, MITOCHONDRIAL-RELATED"/>
    <property type="match status" value="1"/>
</dbReference>
<dbReference type="Gene3D" id="1.10.630.10">
    <property type="entry name" value="Cytochrome P450"/>
    <property type="match status" value="1"/>
</dbReference>